<evidence type="ECO:0000313" key="1">
    <source>
        <dbReference type="EMBL" id="EMM7459815.1"/>
    </source>
</evidence>
<proteinExistence type="predicted"/>
<reference evidence="1" key="1">
    <citation type="submission" date="2024-02" db="EMBL/GenBank/DDBJ databases">
        <authorList>
            <consortium name="Clinical and Environmental Microbiology Branch: Whole genome sequencing antimicrobial resistance pathogens in the healthcare setting"/>
        </authorList>
    </citation>
    <scope>NUCLEOTIDE SEQUENCE</scope>
    <source>
        <strain evidence="1">Whole organism</strain>
    </source>
</reference>
<sequence length="76" mass="8503">MAVSATFRVKQINSIQPNGDGWNRHMEIDVNYIEIADAIKAEEIVTEYSASDLLEAIGESDVIDWLEKSGYIVTND</sequence>
<organism evidence="1 2">
    <name type="scientific">Citrobacter freundii</name>
    <dbReference type="NCBI Taxonomy" id="546"/>
    <lineage>
        <taxon>Bacteria</taxon>
        <taxon>Pseudomonadati</taxon>
        <taxon>Pseudomonadota</taxon>
        <taxon>Gammaproteobacteria</taxon>
        <taxon>Enterobacterales</taxon>
        <taxon>Enterobacteriaceae</taxon>
        <taxon>Citrobacter</taxon>
        <taxon>Citrobacter freundii complex</taxon>
    </lineage>
</organism>
<protein>
    <submittedName>
        <fullName evidence="1">Uncharacterized protein</fullName>
    </submittedName>
</protein>
<dbReference type="AlphaFoldDB" id="A0AAN4F3D4"/>
<accession>A0AAN4F3D4</accession>
<dbReference type="Proteomes" id="UP001169574">
    <property type="component" value="Unassembled WGS sequence"/>
</dbReference>
<gene>
    <name evidence="1" type="ORF">P7U51_004392</name>
</gene>
<comment type="caution">
    <text evidence="1">The sequence shown here is derived from an EMBL/GenBank/DDBJ whole genome shotgun (WGS) entry which is preliminary data.</text>
</comment>
<dbReference type="EMBL" id="ABLGCN030000015">
    <property type="protein sequence ID" value="EMM7459815.1"/>
    <property type="molecule type" value="Genomic_DNA"/>
</dbReference>
<name>A0AAN4F3D4_CITFR</name>
<evidence type="ECO:0000313" key="2">
    <source>
        <dbReference type="Proteomes" id="UP001169574"/>
    </source>
</evidence>